<dbReference type="AlphaFoldDB" id="A0A090RTI9"/>
<protein>
    <submittedName>
        <fullName evidence="2">Uncharacterized protein</fullName>
    </submittedName>
</protein>
<dbReference type="STRING" id="990268.JCM19235_2024"/>
<keyword evidence="1" id="KW-1133">Transmembrane helix</keyword>
<organism evidence="2 3">
    <name type="scientific">Vibrio maritimus</name>
    <dbReference type="NCBI Taxonomy" id="990268"/>
    <lineage>
        <taxon>Bacteria</taxon>
        <taxon>Pseudomonadati</taxon>
        <taxon>Pseudomonadota</taxon>
        <taxon>Gammaproteobacteria</taxon>
        <taxon>Vibrionales</taxon>
        <taxon>Vibrionaceae</taxon>
        <taxon>Vibrio</taxon>
    </lineage>
</organism>
<keyword evidence="1" id="KW-0812">Transmembrane</keyword>
<evidence type="ECO:0000313" key="2">
    <source>
        <dbReference type="EMBL" id="GAL18601.1"/>
    </source>
</evidence>
<keyword evidence="3" id="KW-1185">Reference proteome</keyword>
<gene>
    <name evidence="2" type="ORF">JCM19235_2024</name>
</gene>
<feature type="transmembrane region" description="Helical" evidence="1">
    <location>
        <begin position="6"/>
        <end position="33"/>
    </location>
</feature>
<reference evidence="2 3" key="1">
    <citation type="submission" date="2014-09" db="EMBL/GenBank/DDBJ databases">
        <title>Vibrio maritimus JCM 19235. (C45) whole genome shotgun sequence.</title>
        <authorList>
            <person name="Sawabe T."/>
            <person name="Meirelles P."/>
            <person name="Nakanishi M."/>
            <person name="Sayaka M."/>
            <person name="Hattori M."/>
            <person name="Ohkuma M."/>
        </authorList>
    </citation>
    <scope>NUCLEOTIDE SEQUENCE [LARGE SCALE GENOMIC DNA]</scope>
    <source>
        <strain evidence="3">JCM19235</strain>
    </source>
</reference>
<sequence length="47" mass="5636">MPQITYLVLYLYSITLYSLYICHVYFSGVTLMVSKDNEKQKSYYINK</sequence>
<evidence type="ECO:0000313" key="3">
    <source>
        <dbReference type="Proteomes" id="UP000029228"/>
    </source>
</evidence>
<comment type="caution">
    <text evidence="2">The sequence shown here is derived from an EMBL/GenBank/DDBJ whole genome shotgun (WGS) entry which is preliminary data.</text>
</comment>
<accession>A0A090RTI9</accession>
<evidence type="ECO:0000256" key="1">
    <source>
        <dbReference type="SAM" id="Phobius"/>
    </source>
</evidence>
<keyword evidence="1" id="KW-0472">Membrane</keyword>
<dbReference type="EMBL" id="BBMR01000003">
    <property type="protein sequence ID" value="GAL18601.1"/>
    <property type="molecule type" value="Genomic_DNA"/>
</dbReference>
<proteinExistence type="predicted"/>
<reference evidence="2 3" key="2">
    <citation type="submission" date="2014-09" db="EMBL/GenBank/DDBJ databases">
        <authorList>
            <consortium name="NBRP consortium"/>
            <person name="Sawabe T."/>
            <person name="Meirelles P."/>
            <person name="Nakanishi M."/>
            <person name="Sayaka M."/>
            <person name="Hattori M."/>
            <person name="Ohkuma M."/>
        </authorList>
    </citation>
    <scope>NUCLEOTIDE SEQUENCE [LARGE SCALE GENOMIC DNA]</scope>
    <source>
        <strain evidence="3">JCM19235</strain>
    </source>
</reference>
<dbReference type="Proteomes" id="UP000029228">
    <property type="component" value="Unassembled WGS sequence"/>
</dbReference>
<name>A0A090RTI9_9VIBR</name>